<accession>A0A1D7V0S7</accession>
<dbReference type="AlphaFoldDB" id="A0A1D7V0S7"/>
<dbReference type="Proteomes" id="UP000094197">
    <property type="component" value="Chromosome 1"/>
</dbReference>
<reference evidence="1 2" key="1">
    <citation type="submission" date="2016-04" db="EMBL/GenBank/DDBJ databases">
        <title>Complete genome seqeunce of Leptospira alstonii serovar Room22.</title>
        <authorList>
            <person name="Nally J.E."/>
            <person name="Bayles D.O."/>
            <person name="Hurley D."/>
            <person name="Fanning S."/>
            <person name="McMahon B.J."/>
            <person name="Arent Z."/>
        </authorList>
    </citation>
    <scope>NUCLEOTIDE SEQUENCE [LARGE SCALE GENOMIC DNA]</scope>
    <source>
        <strain evidence="1 2">GWTS #1</strain>
    </source>
</reference>
<evidence type="ECO:0000313" key="2">
    <source>
        <dbReference type="Proteomes" id="UP000094197"/>
    </source>
</evidence>
<proteinExistence type="predicted"/>
<dbReference type="KEGG" id="laj:A0128_17240"/>
<dbReference type="EMBL" id="CP015217">
    <property type="protein sequence ID" value="AOP35430.1"/>
    <property type="molecule type" value="Genomic_DNA"/>
</dbReference>
<protein>
    <submittedName>
        <fullName evidence="1">Uncharacterized protein</fullName>
    </submittedName>
</protein>
<organism evidence="1 2">
    <name type="scientific">Leptospira tipperaryensis</name>
    <dbReference type="NCBI Taxonomy" id="2564040"/>
    <lineage>
        <taxon>Bacteria</taxon>
        <taxon>Pseudomonadati</taxon>
        <taxon>Spirochaetota</taxon>
        <taxon>Spirochaetia</taxon>
        <taxon>Leptospirales</taxon>
        <taxon>Leptospiraceae</taxon>
        <taxon>Leptospira</taxon>
    </lineage>
</organism>
<sequence length="124" mass="14103">MIKYALKKIINIECDFQNTFFRFKGKGERKFFNQEALMIWAVTALETNFRISVQVNANSLNNQGTANVSVYTGSACSGSALFNENNLTSSKTFLLTDAGTYSVRSVFRCFERMFFHADHLISEQ</sequence>
<name>A0A1D7V0S7_9LEPT</name>
<keyword evidence="2" id="KW-1185">Reference proteome</keyword>
<gene>
    <name evidence="1" type="ORF">A0128_17240</name>
</gene>
<evidence type="ECO:0000313" key="1">
    <source>
        <dbReference type="EMBL" id="AOP35430.1"/>
    </source>
</evidence>